<keyword evidence="1 5" id="KW-0489">Methyltransferase</keyword>
<proteinExistence type="inferred from homology"/>
<evidence type="ECO:0000313" key="8">
    <source>
        <dbReference type="EMBL" id="AKO51771.1"/>
    </source>
</evidence>
<dbReference type="NCBIfam" id="TIGR00536">
    <property type="entry name" value="hemK_fam"/>
    <property type="match status" value="1"/>
</dbReference>
<dbReference type="InterPro" id="IPR004556">
    <property type="entry name" value="HemK-like"/>
</dbReference>
<reference evidence="8 9" key="1">
    <citation type="submission" date="2015-05" db="EMBL/GenBank/DDBJ databases">
        <title>Complete genome of Marinobacter psychrophilus strain 20041T isolated from sea-ice of the Canadian Basin.</title>
        <authorList>
            <person name="Song L."/>
            <person name="Ren L."/>
            <person name="Yu Y."/>
            <person name="Wang X."/>
        </authorList>
    </citation>
    <scope>NUCLEOTIDE SEQUENCE [LARGE SCALE GENOMIC DNA]</scope>
    <source>
        <strain evidence="8 9">20041</strain>
    </source>
</reference>
<dbReference type="PATRIC" id="fig|330734.3.peg.959"/>
<dbReference type="InterPro" id="IPR002052">
    <property type="entry name" value="DNA_methylase_N6_adenine_CS"/>
</dbReference>
<dbReference type="RefSeq" id="WP_048384487.1">
    <property type="nucleotide sequence ID" value="NZ_CP011494.1"/>
</dbReference>
<dbReference type="Pfam" id="PF17827">
    <property type="entry name" value="PrmC_N"/>
    <property type="match status" value="1"/>
</dbReference>
<dbReference type="EMBL" id="CP011494">
    <property type="protein sequence ID" value="AKO51771.1"/>
    <property type="molecule type" value="Genomic_DNA"/>
</dbReference>
<gene>
    <name evidence="5" type="primary">prmC</name>
    <name evidence="8" type="ORF">ABA45_04500</name>
</gene>
<accession>A0A0H4HYJ2</accession>
<dbReference type="CDD" id="cd02440">
    <property type="entry name" value="AdoMet_MTases"/>
    <property type="match status" value="1"/>
</dbReference>
<keyword evidence="3 5" id="KW-0949">S-adenosyl-L-methionine</keyword>
<dbReference type="SUPFAM" id="SSF53335">
    <property type="entry name" value="S-adenosyl-L-methionine-dependent methyltransferases"/>
    <property type="match status" value="1"/>
</dbReference>
<comment type="catalytic activity">
    <reaction evidence="4 5">
        <text>L-glutaminyl-[peptide chain release factor] + S-adenosyl-L-methionine = N(5)-methyl-L-glutaminyl-[peptide chain release factor] + S-adenosyl-L-homocysteine + H(+)</text>
        <dbReference type="Rhea" id="RHEA:42896"/>
        <dbReference type="Rhea" id="RHEA-COMP:10271"/>
        <dbReference type="Rhea" id="RHEA-COMP:10272"/>
        <dbReference type="ChEBI" id="CHEBI:15378"/>
        <dbReference type="ChEBI" id="CHEBI:30011"/>
        <dbReference type="ChEBI" id="CHEBI:57856"/>
        <dbReference type="ChEBI" id="CHEBI:59789"/>
        <dbReference type="ChEBI" id="CHEBI:61891"/>
        <dbReference type="EC" id="2.1.1.297"/>
    </reaction>
</comment>
<dbReference type="PANTHER" id="PTHR18895">
    <property type="entry name" value="HEMK METHYLTRANSFERASE"/>
    <property type="match status" value="1"/>
</dbReference>
<feature type="domain" description="Methyltransferase small" evidence="6">
    <location>
        <begin position="120"/>
        <end position="191"/>
    </location>
</feature>
<comment type="function">
    <text evidence="5">Methylates the class 1 translation termination release factors RF1/PrfA and RF2/PrfB on the glutamine residue of the universally conserved GGQ motif.</text>
</comment>
<feature type="binding site" evidence="5">
    <location>
        <position position="182"/>
    </location>
    <ligand>
        <name>S-adenosyl-L-methionine</name>
        <dbReference type="ChEBI" id="CHEBI:59789"/>
    </ligand>
</feature>
<evidence type="ECO:0000259" key="6">
    <source>
        <dbReference type="Pfam" id="PF05175"/>
    </source>
</evidence>
<protein>
    <recommendedName>
        <fullName evidence="5">Release factor glutamine methyltransferase</fullName>
        <shortName evidence="5">RF MTase</shortName>
        <ecNumber evidence="5">2.1.1.297</ecNumber>
    </recommendedName>
    <alternativeName>
        <fullName evidence="5">N5-glutamine methyltransferase PrmC</fullName>
    </alternativeName>
    <alternativeName>
        <fullName evidence="5">Protein-(glutamine-N5) MTase PrmC</fullName>
    </alternativeName>
    <alternativeName>
        <fullName evidence="5">Protein-glutamine N-methyltransferase PrmC</fullName>
    </alternativeName>
</protein>
<feature type="domain" description="Release factor glutamine methyltransferase N-terminal" evidence="7">
    <location>
        <begin position="22"/>
        <end position="88"/>
    </location>
</feature>
<evidence type="ECO:0000313" key="9">
    <source>
        <dbReference type="Proteomes" id="UP000036406"/>
    </source>
</evidence>
<dbReference type="AlphaFoldDB" id="A0A0H4HYJ2"/>
<name>A0A0H4HYJ2_9GAMM</name>
<dbReference type="GO" id="GO:0102559">
    <property type="term" value="F:peptide chain release factor N(5)-glutamine methyltransferase activity"/>
    <property type="evidence" value="ECO:0007669"/>
    <property type="project" value="UniProtKB-EC"/>
</dbReference>
<dbReference type="GO" id="GO:0003676">
    <property type="term" value="F:nucleic acid binding"/>
    <property type="evidence" value="ECO:0007669"/>
    <property type="project" value="InterPro"/>
</dbReference>
<dbReference type="EC" id="2.1.1.297" evidence="5"/>
<evidence type="ECO:0000256" key="2">
    <source>
        <dbReference type="ARBA" id="ARBA00022679"/>
    </source>
</evidence>
<dbReference type="InterPro" id="IPR019874">
    <property type="entry name" value="RF_methyltr_PrmC"/>
</dbReference>
<dbReference type="PROSITE" id="PS00092">
    <property type="entry name" value="N6_MTASE"/>
    <property type="match status" value="1"/>
</dbReference>
<dbReference type="InterPro" id="IPR040758">
    <property type="entry name" value="PrmC_N"/>
</dbReference>
<dbReference type="InterPro" id="IPR050320">
    <property type="entry name" value="N5-glutamine_MTase"/>
</dbReference>
<evidence type="ECO:0000256" key="1">
    <source>
        <dbReference type="ARBA" id="ARBA00022603"/>
    </source>
</evidence>
<dbReference type="HAMAP" id="MF_02126">
    <property type="entry name" value="RF_methyltr_PrmC"/>
    <property type="match status" value="1"/>
</dbReference>
<dbReference type="NCBIfam" id="TIGR03534">
    <property type="entry name" value="RF_mod_PrmC"/>
    <property type="match status" value="1"/>
</dbReference>
<dbReference type="Gene3D" id="1.10.8.10">
    <property type="entry name" value="DNA helicase RuvA subunit, C-terminal domain"/>
    <property type="match status" value="1"/>
</dbReference>
<feature type="binding site" evidence="5">
    <location>
        <begin position="132"/>
        <end position="136"/>
    </location>
    <ligand>
        <name>S-adenosyl-L-methionine</name>
        <dbReference type="ChEBI" id="CHEBI:59789"/>
    </ligand>
</feature>
<evidence type="ECO:0000256" key="3">
    <source>
        <dbReference type="ARBA" id="ARBA00022691"/>
    </source>
</evidence>
<evidence type="ECO:0000259" key="7">
    <source>
        <dbReference type="Pfam" id="PF17827"/>
    </source>
</evidence>
<feature type="binding site" evidence="5">
    <location>
        <begin position="221"/>
        <end position="224"/>
    </location>
    <ligand>
        <name>substrate</name>
    </ligand>
</feature>
<dbReference type="GO" id="GO:0032259">
    <property type="term" value="P:methylation"/>
    <property type="evidence" value="ECO:0007669"/>
    <property type="project" value="UniProtKB-KW"/>
</dbReference>
<dbReference type="STRING" id="330734.ABA45_04500"/>
<dbReference type="InterPro" id="IPR007848">
    <property type="entry name" value="Small_mtfrase_dom"/>
</dbReference>
<feature type="binding site" evidence="5">
    <location>
        <position position="221"/>
    </location>
    <ligand>
        <name>S-adenosyl-L-methionine</name>
        <dbReference type="ChEBI" id="CHEBI:59789"/>
    </ligand>
</feature>
<comment type="similarity">
    <text evidence="5">Belongs to the protein N5-glutamine methyltransferase family. PrmC subfamily.</text>
</comment>
<dbReference type="PANTHER" id="PTHR18895:SF74">
    <property type="entry name" value="MTRF1L RELEASE FACTOR GLUTAMINE METHYLTRANSFERASE"/>
    <property type="match status" value="1"/>
</dbReference>
<keyword evidence="2 5" id="KW-0808">Transferase</keyword>
<keyword evidence="9" id="KW-1185">Reference proteome</keyword>
<organism evidence="8 9">
    <name type="scientific">Marinobacter psychrophilus</name>
    <dbReference type="NCBI Taxonomy" id="330734"/>
    <lineage>
        <taxon>Bacteria</taxon>
        <taxon>Pseudomonadati</taxon>
        <taxon>Pseudomonadota</taxon>
        <taxon>Gammaproteobacteria</taxon>
        <taxon>Pseudomonadales</taxon>
        <taxon>Marinobacteraceae</taxon>
        <taxon>Marinobacter</taxon>
    </lineage>
</organism>
<evidence type="ECO:0000256" key="5">
    <source>
        <dbReference type="HAMAP-Rule" id="MF_02126"/>
    </source>
</evidence>
<sequence length="314" mass="34385">MTADFADNLGTFDPVTLRCDELLRAAASRIGSDSPQLDAELLLAQVTGWSRTRFRAFPEQHVSLVQAAAFEQLVAKRAAGEPVAYVLGQQEFWSLPLQVNAATLIPRPDTECVVEQALTLNLPAQARVLDLGTGTGAIALALACERPDWDITASDFVDAAVALAQSNSAALNLPIQVVKSHWFDQLAAVCFDQRSNRRGDQRRDLQRDLSGDQGFDLIVSNPPYIAKTDHHLIEGDVRFEPASALVSGADGLDDIRHIVAAAPRWLNAGGWLLLEHGYDQAQAVRELLDQQGFDQVHSRKDYGRNDRVTLGQVR</sequence>
<evidence type="ECO:0000256" key="4">
    <source>
        <dbReference type="ARBA" id="ARBA00048391"/>
    </source>
</evidence>
<dbReference type="Gene3D" id="3.40.50.150">
    <property type="entry name" value="Vaccinia Virus protein VP39"/>
    <property type="match status" value="1"/>
</dbReference>
<dbReference type="KEGG" id="mpq:ABA45_04500"/>
<dbReference type="InterPro" id="IPR029063">
    <property type="entry name" value="SAM-dependent_MTases_sf"/>
</dbReference>
<dbReference type="Proteomes" id="UP000036406">
    <property type="component" value="Chromosome"/>
</dbReference>
<dbReference type="Pfam" id="PF05175">
    <property type="entry name" value="MTS"/>
    <property type="match status" value="1"/>
</dbReference>
<feature type="binding site" evidence="5">
    <location>
        <position position="155"/>
    </location>
    <ligand>
        <name>S-adenosyl-L-methionine</name>
        <dbReference type="ChEBI" id="CHEBI:59789"/>
    </ligand>
</feature>